<dbReference type="Gene3D" id="1.10.150.130">
    <property type="match status" value="1"/>
</dbReference>
<dbReference type="Gene3D" id="1.10.443.10">
    <property type="entry name" value="Intergrase catalytic core"/>
    <property type="match status" value="1"/>
</dbReference>
<dbReference type="Proteomes" id="UP001428290">
    <property type="component" value="Unassembled WGS sequence"/>
</dbReference>
<evidence type="ECO:0000256" key="9">
    <source>
        <dbReference type="PROSITE-ProRule" id="PRU01248"/>
    </source>
</evidence>
<protein>
    <submittedName>
        <fullName evidence="12">Tyrosine recombinase XerC</fullName>
    </submittedName>
</protein>
<keyword evidence="13" id="KW-1185">Reference proteome</keyword>
<dbReference type="InterPro" id="IPR010998">
    <property type="entry name" value="Integrase_recombinase_N"/>
</dbReference>
<evidence type="ECO:0000313" key="13">
    <source>
        <dbReference type="Proteomes" id="UP001428290"/>
    </source>
</evidence>
<dbReference type="PROSITE" id="PS51900">
    <property type="entry name" value="CB"/>
    <property type="match status" value="1"/>
</dbReference>
<evidence type="ECO:0000256" key="7">
    <source>
        <dbReference type="ARBA" id="ARBA00023172"/>
    </source>
</evidence>
<evidence type="ECO:0000256" key="2">
    <source>
        <dbReference type="ARBA" id="ARBA00022490"/>
    </source>
</evidence>
<keyword evidence="8" id="KW-0131">Cell cycle</keyword>
<dbReference type="InterPro" id="IPR011010">
    <property type="entry name" value="DNA_brk_join_enz"/>
</dbReference>
<name>A0ABP9X7C9_9CHLR</name>
<dbReference type="InterPro" id="IPR013762">
    <property type="entry name" value="Integrase-like_cat_sf"/>
</dbReference>
<sequence length="295" mass="33421">MSPSRIPASHPMIDLIAAFLTDLANADRSVHTQRAYATELRRLTAFHAGSITTITPTILRIFFAQHSHLKPASRARMHAALTRFFRWAEQHDLIPTNPMTRIESVRVETPLPRPRPRAEVEAVLAVIPASNRRDQLLFRLLLELGLRVREVLTLAVEDLSLERDNERLTVLGKGGKRRTLLLDDPKLVKRMKTYLQQTGIRHGLLFRAAKNGDGGPLRYQSIHERWATYCAAAGVICTLHQLRHTHASELVTDGVSLATVRKRLGHANIQTTLRYAEQADATSDAEIRHWRRKKS</sequence>
<keyword evidence="4" id="KW-0159">Chromosome partition</keyword>
<dbReference type="EMBL" id="BAABRU010000042">
    <property type="protein sequence ID" value="GAA5531292.1"/>
    <property type="molecule type" value="Genomic_DNA"/>
</dbReference>
<gene>
    <name evidence="12" type="primary">xerC_6</name>
    <name evidence="12" type="ORF">Hgul01_05117</name>
</gene>
<dbReference type="Pfam" id="PF00589">
    <property type="entry name" value="Phage_integrase"/>
    <property type="match status" value="1"/>
</dbReference>
<keyword evidence="2" id="KW-0963">Cytoplasm</keyword>
<reference evidence="12 13" key="1">
    <citation type="submission" date="2024-02" db="EMBL/GenBank/DDBJ databases">
        <title>Herpetosiphon gulosus NBRC 112829.</title>
        <authorList>
            <person name="Ichikawa N."/>
            <person name="Katano-Makiyama Y."/>
            <person name="Hidaka K."/>
        </authorList>
    </citation>
    <scope>NUCLEOTIDE SEQUENCE [LARGE SCALE GENOMIC DNA]</scope>
    <source>
        <strain evidence="12 13">NBRC 112829</strain>
    </source>
</reference>
<dbReference type="CDD" id="cd00397">
    <property type="entry name" value="DNA_BRE_C"/>
    <property type="match status" value="1"/>
</dbReference>
<keyword evidence="7" id="KW-0233">DNA recombination</keyword>
<evidence type="ECO:0000259" key="10">
    <source>
        <dbReference type="PROSITE" id="PS51898"/>
    </source>
</evidence>
<dbReference type="PANTHER" id="PTHR30349:SF77">
    <property type="entry name" value="TYROSINE RECOMBINASE XERC"/>
    <property type="match status" value="1"/>
</dbReference>
<evidence type="ECO:0000313" key="12">
    <source>
        <dbReference type="EMBL" id="GAA5531292.1"/>
    </source>
</evidence>
<evidence type="ECO:0000256" key="6">
    <source>
        <dbReference type="ARBA" id="ARBA00023125"/>
    </source>
</evidence>
<organism evidence="12 13">
    <name type="scientific">Herpetosiphon gulosus</name>
    <dbReference type="NCBI Taxonomy" id="1973496"/>
    <lineage>
        <taxon>Bacteria</taxon>
        <taxon>Bacillati</taxon>
        <taxon>Chloroflexota</taxon>
        <taxon>Chloroflexia</taxon>
        <taxon>Herpetosiphonales</taxon>
        <taxon>Herpetosiphonaceae</taxon>
        <taxon>Herpetosiphon</taxon>
    </lineage>
</organism>
<dbReference type="InterPro" id="IPR004107">
    <property type="entry name" value="Integrase_SAM-like_N"/>
</dbReference>
<comment type="caution">
    <text evidence="12">The sequence shown here is derived from an EMBL/GenBank/DDBJ whole genome shotgun (WGS) entry which is preliminary data.</text>
</comment>
<keyword evidence="5" id="KW-0229">DNA integration</keyword>
<evidence type="ECO:0000259" key="11">
    <source>
        <dbReference type="PROSITE" id="PS51900"/>
    </source>
</evidence>
<evidence type="ECO:0000256" key="1">
    <source>
        <dbReference type="ARBA" id="ARBA00004496"/>
    </source>
</evidence>
<dbReference type="PROSITE" id="PS51898">
    <property type="entry name" value="TYR_RECOMBINASE"/>
    <property type="match status" value="1"/>
</dbReference>
<feature type="domain" description="Core-binding (CB)" evidence="11">
    <location>
        <begin position="10"/>
        <end position="89"/>
    </location>
</feature>
<comment type="subcellular location">
    <subcellularLocation>
        <location evidence="1">Cytoplasm</location>
    </subcellularLocation>
</comment>
<dbReference type="SUPFAM" id="SSF56349">
    <property type="entry name" value="DNA breaking-rejoining enzymes"/>
    <property type="match status" value="1"/>
</dbReference>
<keyword evidence="3" id="KW-0132">Cell division</keyword>
<evidence type="ECO:0000256" key="8">
    <source>
        <dbReference type="ARBA" id="ARBA00023306"/>
    </source>
</evidence>
<dbReference type="InterPro" id="IPR050090">
    <property type="entry name" value="Tyrosine_recombinase_XerCD"/>
</dbReference>
<evidence type="ECO:0000256" key="5">
    <source>
        <dbReference type="ARBA" id="ARBA00022908"/>
    </source>
</evidence>
<accession>A0ABP9X7C9</accession>
<dbReference type="PANTHER" id="PTHR30349">
    <property type="entry name" value="PHAGE INTEGRASE-RELATED"/>
    <property type="match status" value="1"/>
</dbReference>
<evidence type="ECO:0000256" key="4">
    <source>
        <dbReference type="ARBA" id="ARBA00022829"/>
    </source>
</evidence>
<keyword evidence="6 9" id="KW-0238">DNA-binding</keyword>
<evidence type="ECO:0000256" key="3">
    <source>
        <dbReference type="ARBA" id="ARBA00022618"/>
    </source>
</evidence>
<proteinExistence type="predicted"/>
<dbReference type="InterPro" id="IPR002104">
    <property type="entry name" value="Integrase_catalytic"/>
</dbReference>
<dbReference type="InterPro" id="IPR044068">
    <property type="entry name" value="CB"/>
</dbReference>
<dbReference type="Pfam" id="PF02899">
    <property type="entry name" value="Phage_int_SAM_1"/>
    <property type="match status" value="1"/>
</dbReference>
<feature type="domain" description="Tyr recombinase" evidence="10">
    <location>
        <begin position="110"/>
        <end position="289"/>
    </location>
</feature>